<dbReference type="GO" id="GO:0016746">
    <property type="term" value="F:acyltransferase activity"/>
    <property type="evidence" value="ECO:0007669"/>
    <property type="project" value="UniProtKB-KW"/>
</dbReference>
<dbReference type="SUPFAM" id="SSF51161">
    <property type="entry name" value="Trimeric LpxA-like enzymes"/>
    <property type="match status" value="1"/>
</dbReference>
<dbReference type="CDD" id="cd04647">
    <property type="entry name" value="LbH_MAT_like"/>
    <property type="match status" value="1"/>
</dbReference>
<dbReference type="InterPro" id="IPR011004">
    <property type="entry name" value="Trimer_LpxA-like_sf"/>
</dbReference>
<dbReference type="EMBL" id="JAGKQQ010000001">
    <property type="protein sequence ID" value="MBP3959338.1"/>
    <property type="molecule type" value="Genomic_DNA"/>
</dbReference>
<proteinExistence type="predicted"/>
<sequence length="220" mass="23074">MSSPPVIHVPPTEDASALKSAIKRAARCAALVGVSPVLASFWLNAAVLGRGRALESRSQLLSLWPGLTGQYLRRAFLQQVLAKCHPSATVEFGTFFSQPGAILDENVYVGPRCSLGLVHLERDVLLASNVQIPSGGKTHYFDDPSKPIRDQGGERKMVTIGAGAWIGTGAIILAGVGKGTIVAAGSVVTKPLPDNVIVAGVPAKVIRNRFEPTETSASDA</sequence>
<dbReference type="PANTHER" id="PTHR23416:SF78">
    <property type="entry name" value="LIPOPOLYSACCHARIDE BIOSYNTHESIS O-ACETYL TRANSFERASE WBBJ-RELATED"/>
    <property type="match status" value="1"/>
</dbReference>
<evidence type="ECO:0000313" key="2">
    <source>
        <dbReference type="Proteomes" id="UP000676565"/>
    </source>
</evidence>
<reference evidence="1 2" key="1">
    <citation type="submission" date="2021-04" db="EMBL/GenBank/DDBJ databases">
        <authorList>
            <person name="Ivanova A."/>
        </authorList>
    </citation>
    <scope>NUCLEOTIDE SEQUENCE [LARGE SCALE GENOMIC DNA]</scope>
    <source>
        <strain evidence="1 2">G18</strain>
    </source>
</reference>
<dbReference type="RefSeq" id="WP_210659971.1">
    <property type="nucleotide sequence ID" value="NZ_JAGKQQ010000001.1"/>
</dbReference>
<comment type="caution">
    <text evidence="1">The sequence shown here is derived from an EMBL/GenBank/DDBJ whole genome shotgun (WGS) entry which is preliminary data.</text>
</comment>
<gene>
    <name evidence="1" type="ORF">J8F10_29180</name>
</gene>
<dbReference type="Proteomes" id="UP000676565">
    <property type="component" value="Unassembled WGS sequence"/>
</dbReference>
<keyword evidence="2" id="KW-1185">Reference proteome</keyword>
<evidence type="ECO:0000313" key="1">
    <source>
        <dbReference type="EMBL" id="MBP3959338.1"/>
    </source>
</evidence>
<organism evidence="1 2">
    <name type="scientific">Gemmata palustris</name>
    <dbReference type="NCBI Taxonomy" id="2822762"/>
    <lineage>
        <taxon>Bacteria</taxon>
        <taxon>Pseudomonadati</taxon>
        <taxon>Planctomycetota</taxon>
        <taxon>Planctomycetia</taxon>
        <taxon>Gemmatales</taxon>
        <taxon>Gemmataceae</taxon>
        <taxon>Gemmata</taxon>
    </lineage>
</organism>
<protein>
    <submittedName>
        <fullName evidence="1">Acyltransferase</fullName>
    </submittedName>
</protein>
<keyword evidence="1" id="KW-0808">Transferase</keyword>
<dbReference type="Gene3D" id="2.160.10.10">
    <property type="entry name" value="Hexapeptide repeat proteins"/>
    <property type="match status" value="1"/>
</dbReference>
<name>A0ABS5C2H6_9BACT</name>
<dbReference type="PANTHER" id="PTHR23416">
    <property type="entry name" value="SIALIC ACID SYNTHASE-RELATED"/>
    <property type="match status" value="1"/>
</dbReference>
<keyword evidence="1" id="KW-0012">Acyltransferase</keyword>
<accession>A0ABS5C2H6</accession>
<dbReference type="InterPro" id="IPR051159">
    <property type="entry name" value="Hexapeptide_acetyltransf"/>
</dbReference>